<dbReference type="EMBL" id="SDMP01000002">
    <property type="protein sequence ID" value="RYR72277.1"/>
    <property type="molecule type" value="Genomic_DNA"/>
</dbReference>
<dbReference type="PANTHER" id="PTHR31945:SF45">
    <property type="entry name" value="EXPRESSED PROTEIN"/>
    <property type="match status" value="1"/>
</dbReference>
<protein>
    <recommendedName>
        <fullName evidence="4">Plant bHLH transcription factor ACT-like domain-containing protein</fullName>
    </recommendedName>
</protein>
<evidence type="ECO:0000256" key="2">
    <source>
        <dbReference type="ARBA" id="ARBA00023242"/>
    </source>
</evidence>
<sequence>MSSRGRKKAAMQRMLQQLRTATNSSAMNKASIIVDATKYMEELKQKVEGINSELGTVGSSSSTSQDELPMVTVETLERGFLINVFSERNCPGMLVAILEAFEELGLDVLDARVSCEDNFQLEAVGGEGQDQKESIDAQVDSVMKVFKLSVKEAIALPSNTKIVLPFNKELQPIGQAAGLCSFLGSLGADYSQFPIHLDSWKHVSKTKKEHAYCMIKRKKKASIINSVKPLLSPPLFSKTQFNLKLKTLALAVVHLCVKPLLSSVRRTIAVVYRMQPFSFCPVLKVSIPCFSFCELNPSHRRVVSVVRLGNTLYSETQTSMFVEGLILLLQFLIGVIPFFFHSVINLSAVVVPYLSFNRPSSLLHCVTKRPFLNWNIFSWNLIVLHPVLLSRSQGRIHISYKSLPFFIHSTFLSKSQSLVLLPSQRRFWRVRT</sequence>
<gene>
    <name evidence="5" type="ORF">Ahy_A02g006472</name>
</gene>
<dbReference type="GO" id="GO:0005634">
    <property type="term" value="C:nucleus"/>
    <property type="evidence" value="ECO:0007669"/>
    <property type="project" value="UniProtKB-SubCell"/>
</dbReference>
<dbReference type="STRING" id="3818.A0A445EA26"/>
<name>A0A445EA26_ARAHY</name>
<evidence type="ECO:0000313" key="5">
    <source>
        <dbReference type="EMBL" id="RYR72277.1"/>
    </source>
</evidence>
<dbReference type="InterPro" id="IPR054502">
    <property type="entry name" value="bHLH-TF_ACT-like_plant"/>
</dbReference>
<keyword evidence="3" id="KW-0472">Membrane</keyword>
<reference evidence="5 6" key="1">
    <citation type="submission" date="2019-01" db="EMBL/GenBank/DDBJ databases">
        <title>Sequencing of cultivated peanut Arachis hypogaea provides insights into genome evolution and oil improvement.</title>
        <authorList>
            <person name="Chen X."/>
        </authorList>
    </citation>
    <scope>NUCLEOTIDE SEQUENCE [LARGE SCALE GENOMIC DNA]</scope>
    <source>
        <strain evidence="6">cv. Fuhuasheng</strain>
        <tissue evidence="5">Leaves</tissue>
    </source>
</reference>
<keyword evidence="6" id="KW-1185">Reference proteome</keyword>
<dbReference type="GO" id="GO:0043565">
    <property type="term" value="F:sequence-specific DNA binding"/>
    <property type="evidence" value="ECO:0007669"/>
    <property type="project" value="TreeGrafter"/>
</dbReference>
<dbReference type="PANTHER" id="PTHR31945">
    <property type="entry name" value="TRANSCRIPTION FACTOR SCREAM2-RELATED"/>
    <property type="match status" value="1"/>
</dbReference>
<dbReference type="AlphaFoldDB" id="A0A445EA26"/>
<evidence type="ECO:0000259" key="4">
    <source>
        <dbReference type="Pfam" id="PF22754"/>
    </source>
</evidence>
<keyword evidence="2" id="KW-0539">Nucleus</keyword>
<keyword evidence="3" id="KW-0812">Transmembrane</keyword>
<comment type="caution">
    <text evidence="5">The sequence shown here is derived from an EMBL/GenBank/DDBJ whole genome shotgun (WGS) entry which is preliminary data.</text>
</comment>
<evidence type="ECO:0000256" key="3">
    <source>
        <dbReference type="SAM" id="Phobius"/>
    </source>
</evidence>
<dbReference type="Pfam" id="PF22754">
    <property type="entry name" value="bHLH-TF_ACT-like_plant"/>
    <property type="match status" value="1"/>
</dbReference>
<keyword evidence="3" id="KW-1133">Transmembrane helix</keyword>
<dbReference type="GO" id="GO:0003700">
    <property type="term" value="F:DNA-binding transcription factor activity"/>
    <property type="evidence" value="ECO:0007669"/>
    <property type="project" value="TreeGrafter"/>
</dbReference>
<evidence type="ECO:0000256" key="1">
    <source>
        <dbReference type="ARBA" id="ARBA00004123"/>
    </source>
</evidence>
<organism evidence="5 6">
    <name type="scientific">Arachis hypogaea</name>
    <name type="common">Peanut</name>
    <dbReference type="NCBI Taxonomy" id="3818"/>
    <lineage>
        <taxon>Eukaryota</taxon>
        <taxon>Viridiplantae</taxon>
        <taxon>Streptophyta</taxon>
        <taxon>Embryophyta</taxon>
        <taxon>Tracheophyta</taxon>
        <taxon>Spermatophyta</taxon>
        <taxon>Magnoliopsida</taxon>
        <taxon>eudicotyledons</taxon>
        <taxon>Gunneridae</taxon>
        <taxon>Pentapetalae</taxon>
        <taxon>rosids</taxon>
        <taxon>fabids</taxon>
        <taxon>Fabales</taxon>
        <taxon>Fabaceae</taxon>
        <taxon>Papilionoideae</taxon>
        <taxon>50 kb inversion clade</taxon>
        <taxon>dalbergioids sensu lato</taxon>
        <taxon>Dalbergieae</taxon>
        <taxon>Pterocarpus clade</taxon>
        <taxon>Arachis</taxon>
    </lineage>
</organism>
<evidence type="ECO:0000313" key="6">
    <source>
        <dbReference type="Proteomes" id="UP000289738"/>
    </source>
</evidence>
<proteinExistence type="predicted"/>
<feature type="domain" description="Plant bHLH transcription factor ACT-like" evidence="4">
    <location>
        <begin position="70"/>
        <end position="138"/>
    </location>
</feature>
<comment type="subcellular location">
    <subcellularLocation>
        <location evidence="1">Nucleus</location>
    </subcellularLocation>
</comment>
<dbReference type="InterPro" id="IPR051358">
    <property type="entry name" value="TF_AMS/ICE1/BHLH6-like"/>
</dbReference>
<dbReference type="Proteomes" id="UP000289738">
    <property type="component" value="Chromosome A02"/>
</dbReference>
<feature type="transmembrane region" description="Helical" evidence="3">
    <location>
        <begin position="325"/>
        <end position="351"/>
    </location>
</feature>
<accession>A0A445EA26</accession>